<dbReference type="PROSITE" id="PS50110">
    <property type="entry name" value="RESPONSE_REGULATORY"/>
    <property type="match status" value="1"/>
</dbReference>
<dbReference type="CDD" id="cd17535">
    <property type="entry name" value="REC_NarL-like"/>
    <property type="match status" value="1"/>
</dbReference>
<protein>
    <submittedName>
        <fullName evidence="6">Response regulator transcription factor</fullName>
    </submittedName>
</protein>
<organism evidence="6 7">
    <name type="scientific">Gemmatimonas groenlandica</name>
    <dbReference type="NCBI Taxonomy" id="2732249"/>
    <lineage>
        <taxon>Bacteria</taxon>
        <taxon>Pseudomonadati</taxon>
        <taxon>Gemmatimonadota</taxon>
        <taxon>Gemmatimonadia</taxon>
        <taxon>Gemmatimonadales</taxon>
        <taxon>Gemmatimonadaceae</taxon>
        <taxon>Gemmatimonas</taxon>
    </lineage>
</organism>
<evidence type="ECO:0000256" key="1">
    <source>
        <dbReference type="ARBA" id="ARBA00022553"/>
    </source>
</evidence>
<dbReference type="Pfam" id="PF00072">
    <property type="entry name" value="Response_reg"/>
    <property type="match status" value="1"/>
</dbReference>
<dbReference type="Gene3D" id="3.40.50.2300">
    <property type="match status" value="1"/>
</dbReference>
<dbReference type="Pfam" id="PF00196">
    <property type="entry name" value="GerE"/>
    <property type="match status" value="1"/>
</dbReference>
<dbReference type="GO" id="GO:0000160">
    <property type="term" value="P:phosphorelay signal transduction system"/>
    <property type="evidence" value="ECO:0007669"/>
    <property type="project" value="InterPro"/>
</dbReference>
<keyword evidence="1 3" id="KW-0597">Phosphoprotein</keyword>
<keyword evidence="2" id="KW-0238">DNA-binding</keyword>
<dbReference type="PROSITE" id="PS50043">
    <property type="entry name" value="HTH_LUXR_2"/>
    <property type="match status" value="1"/>
</dbReference>
<evidence type="ECO:0000313" key="6">
    <source>
        <dbReference type="EMBL" id="QJR36343.1"/>
    </source>
</evidence>
<dbReference type="InterPro" id="IPR011006">
    <property type="entry name" value="CheY-like_superfamily"/>
</dbReference>
<dbReference type="SUPFAM" id="SSF52172">
    <property type="entry name" value="CheY-like"/>
    <property type="match status" value="1"/>
</dbReference>
<dbReference type="SMART" id="SM00448">
    <property type="entry name" value="REC"/>
    <property type="match status" value="1"/>
</dbReference>
<dbReference type="InterPro" id="IPR058245">
    <property type="entry name" value="NreC/VraR/RcsB-like_REC"/>
</dbReference>
<feature type="modified residue" description="4-aspartylphosphate" evidence="3">
    <location>
        <position position="58"/>
    </location>
</feature>
<evidence type="ECO:0000259" key="4">
    <source>
        <dbReference type="PROSITE" id="PS50043"/>
    </source>
</evidence>
<sequence length="231" mass="25088">MRPDLIRVVLVDDHQIVRSGLKAVLSTAKDIAVVGEGGSGKDALVLAERLDPHVIVMDLSMPDMDGLTATRELQKANAVRTPTPGEPMTRRVLVLTMHTEDEHLVALLEAGAGGYLLKSVADRELVDAIRTVAAGDVYVQPTAARALARGLARRDGNADERARFEKLTDREQVVLKLVAEGFTAPEIGEHLTISPKTVDTYKQRIGEKLGLAHRSDYVKFALKLGLLKNDA</sequence>
<dbReference type="RefSeq" id="WP_171225775.1">
    <property type="nucleotide sequence ID" value="NZ_CP053085.1"/>
</dbReference>
<dbReference type="SUPFAM" id="SSF46894">
    <property type="entry name" value="C-terminal effector domain of the bipartite response regulators"/>
    <property type="match status" value="1"/>
</dbReference>
<dbReference type="InterPro" id="IPR000792">
    <property type="entry name" value="Tscrpt_reg_LuxR_C"/>
</dbReference>
<dbReference type="CDD" id="cd06170">
    <property type="entry name" value="LuxR_C_like"/>
    <property type="match status" value="1"/>
</dbReference>
<dbReference type="PANTHER" id="PTHR43214">
    <property type="entry name" value="TWO-COMPONENT RESPONSE REGULATOR"/>
    <property type="match status" value="1"/>
</dbReference>
<reference evidence="6 7" key="1">
    <citation type="submission" date="2020-05" db="EMBL/GenBank/DDBJ databases">
        <title>Complete genome sequence of Gemmatimonas greenlandica TET16.</title>
        <authorList>
            <person name="Zeng Y."/>
        </authorList>
    </citation>
    <scope>NUCLEOTIDE SEQUENCE [LARGE SCALE GENOMIC DNA]</scope>
    <source>
        <strain evidence="6 7">TET16</strain>
    </source>
</reference>
<dbReference type="InterPro" id="IPR016032">
    <property type="entry name" value="Sig_transdc_resp-reg_C-effctor"/>
</dbReference>
<dbReference type="PANTHER" id="PTHR43214:SF43">
    <property type="entry name" value="TWO-COMPONENT RESPONSE REGULATOR"/>
    <property type="match status" value="1"/>
</dbReference>
<feature type="domain" description="Response regulatory" evidence="5">
    <location>
        <begin position="7"/>
        <end position="133"/>
    </location>
</feature>
<dbReference type="KEGG" id="ggr:HKW67_12925"/>
<accession>A0A6M4INP0</accession>
<dbReference type="AlphaFoldDB" id="A0A6M4INP0"/>
<dbReference type="InterPro" id="IPR001789">
    <property type="entry name" value="Sig_transdc_resp-reg_receiver"/>
</dbReference>
<dbReference type="GO" id="GO:0006355">
    <property type="term" value="P:regulation of DNA-templated transcription"/>
    <property type="evidence" value="ECO:0007669"/>
    <property type="project" value="InterPro"/>
</dbReference>
<dbReference type="GO" id="GO:0003677">
    <property type="term" value="F:DNA binding"/>
    <property type="evidence" value="ECO:0007669"/>
    <property type="project" value="UniProtKB-KW"/>
</dbReference>
<evidence type="ECO:0000256" key="2">
    <source>
        <dbReference type="ARBA" id="ARBA00023125"/>
    </source>
</evidence>
<gene>
    <name evidence="6" type="ORF">HKW67_12925</name>
</gene>
<name>A0A6M4INP0_9BACT</name>
<dbReference type="PRINTS" id="PR00038">
    <property type="entry name" value="HTHLUXR"/>
</dbReference>
<dbReference type="PROSITE" id="PS00622">
    <property type="entry name" value="HTH_LUXR_1"/>
    <property type="match status" value="1"/>
</dbReference>
<keyword evidence="7" id="KW-1185">Reference proteome</keyword>
<dbReference type="EMBL" id="CP053085">
    <property type="protein sequence ID" value="QJR36343.1"/>
    <property type="molecule type" value="Genomic_DNA"/>
</dbReference>
<dbReference type="Proteomes" id="UP000500938">
    <property type="component" value="Chromosome"/>
</dbReference>
<dbReference type="SMART" id="SM00421">
    <property type="entry name" value="HTH_LUXR"/>
    <property type="match status" value="1"/>
</dbReference>
<feature type="domain" description="HTH luxR-type" evidence="4">
    <location>
        <begin position="160"/>
        <end position="225"/>
    </location>
</feature>
<evidence type="ECO:0000259" key="5">
    <source>
        <dbReference type="PROSITE" id="PS50110"/>
    </source>
</evidence>
<proteinExistence type="predicted"/>
<evidence type="ECO:0000313" key="7">
    <source>
        <dbReference type="Proteomes" id="UP000500938"/>
    </source>
</evidence>
<dbReference type="InterPro" id="IPR039420">
    <property type="entry name" value="WalR-like"/>
</dbReference>
<evidence type="ECO:0000256" key="3">
    <source>
        <dbReference type="PROSITE-ProRule" id="PRU00169"/>
    </source>
</evidence>